<keyword evidence="9" id="KW-0443">Lipid metabolism</keyword>
<sequence length="612" mass="69692">MATIYTVFLCGRRNFRQVGTSSSTSLPDDVQKTFTAFADGGKHLTKEQLRRFLIHRQGCTKEEAIGESDRVFDEIFSAAPDNHRRDRSVRTNHGLRLSFDDFFHRFLFNANLNPPIKSQVVREDHMASPLSHYYIYTGHNSYLTGNQINSKCSVVPIMKALWNGVRVIELDMWPNSTGDDIDILHGGTLTPPVKLFDCLKAIKYFAFSASSYTTVITLEDHLSSDLQAKAANLITETYGNLLYCPESETIETFPSPLFLKNRIVVSTKPPKESKVSKTKKEEGSSKKTRDPQSSSKKIKDLPDEEVDVPNYKSESDNDDDYDSGDDDDYDDSEEYQESLRDTAPEYKRIIAITAGKPKGGLKEALSIDPKNVRRLSLSEKELLNASEHHGTDIVRFTQKNIMRVYPKGTRIDSSNYNPFIGWMHGAQMVAFNMQGYGKHLWIMQGFFRANGGCGYVKKPNFLMDVDSDNRVFDPQSIQTTKKTLLKVKVYMGDGWQFDFSKKHFDKFSPPDFYTRVGIAGVPEDEIMKKTTTKKDSWKPIWNEEFNFSLVVPELAVVRIEVRDYDVTSKDDFAGQTCLPFSLLRPGIRTVPLFDSHGIQFKSVKLLMGFEFY</sequence>
<comment type="catalytic activity">
    <reaction evidence="1 9">
        <text>a 1,2-diacyl-sn-glycero-3-phospho-(1D-myo-inositol-4,5-bisphosphate) + H2O = 1D-myo-inositol 1,4,5-trisphosphate + a 1,2-diacyl-sn-glycerol + H(+)</text>
        <dbReference type="Rhea" id="RHEA:33179"/>
        <dbReference type="ChEBI" id="CHEBI:15377"/>
        <dbReference type="ChEBI" id="CHEBI:15378"/>
        <dbReference type="ChEBI" id="CHEBI:17815"/>
        <dbReference type="ChEBI" id="CHEBI:58456"/>
        <dbReference type="ChEBI" id="CHEBI:203600"/>
        <dbReference type="EC" id="3.1.4.11"/>
    </reaction>
</comment>
<proteinExistence type="predicted"/>
<evidence type="ECO:0000313" key="13">
    <source>
        <dbReference type="EMBL" id="KMZ73686.1"/>
    </source>
</evidence>
<dbReference type="GO" id="GO:0004435">
    <property type="term" value="F:phosphatidylinositol-4,5-bisphosphate phospholipase C activity"/>
    <property type="evidence" value="ECO:0000318"/>
    <property type="project" value="GO_Central"/>
</dbReference>
<evidence type="ECO:0000256" key="6">
    <source>
        <dbReference type="ARBA" id="ARBA00022963"/>
    </source>
</evidence>
<evidence type="ECO:0000259" key="11">
    <source>
        <dbReference type="PROSITE" id="PS50004"/>
    </source>
</evidence>
<dbReference type="Pfam" id="PF00388">
    <property type="entry name" value="PI-PLC-X"/>
    <property type="match status" value="1"/>
</dbReference>
<dbReference type="FunFam" id="2.60.40.150:FF:000060">
    <property type="entry name" value="Phosphoinositide phospholipase C"/>
    <property type="match status" value="1"/>
</dbReference>
<dbReference type="PROSITE" id="PS50007">
    <property type="entry name" value="PIPLC_X_DOMAIN"/>
    <property type="match status" value="1"/>
</dbReference>
<keyword evidence="7" id="KW-0472">Membrane</keyword>
<gene>
    <name evidence="13" type="ORF">ZOSMA_143G00080</name>
</gene>
<dbReference type="PROSITE" id="PS50004">
    <property type="entry name" value="C2"/>
    <property type="match status" value="1"/>
</dbReference>
<dbReference type="AlphaFoldDB" id="A0A0K9PXG3"/>
<keyword evidence="4" id="KW-1003">Cell membrane</keyword>
<evidence type="ECO:0000256" key="7">
    <source>
        <dbReference type="ARBA" id="ARBA00023136"/>
    </source>
</evidence>
<dbReference type="Gene3D" id="2.60.40.150">
    <property type="entry name" value="C2 domain"/>
    <property type="match status" value="1"/>
</dbReference>
<evidence type="ECO:0000256" key="3">
    <source>
        <dbReference type="ARBA" id="ARBA00012368"/>
    </source>
</evidence>
<dbReference type="PANTHER" id="PTHR10336:SF204">
    <property type="entry name" value="PHOSPHOINOSITIDE PHOSPHOLIPASE C 4-RELATED"/>
    <property type="match status" value="1"/>
</dbReference>
<dbReference type="PANTHER" id="PTHR10336">
    <property type="entry name" value="PHOSPHOINOSITIDE-SPECIFIC PHOSPHOLIPASE C FAMILY PROTEIN"/>
    <property type="match status" value="1"/>
</dbReference>
<evidence type="ECO:0000256" key="2">
    <source>
        <dbReference type="ARBA" id="ARBA00004202"/>
    </source>
</evidence>
<keyword evidence="14" id="KW-1185">Reference proteome</keyword>
<dbReference type="InterPro" id="IPR017946">
    <property type="entry name" value="PLC-like_Pdiesterase_TIM-brl"/>
</dbReference>
<feature type="compositionally biased region" description="Basic and acidic residues" evidence="10">
    <location>
        <begin position="269"/>
        <end position="290"/>
    </location>
</feature>
<evidence type="ECO:0000256" key="5">
    <source>
        <dbReference type="ARBA" id="ARBA00022801"/>
    </source>
</evidence>
<dbReference type="InterPro" id="IPR000909">
    <property type="entry name" value="PLipase_C_PInositol-sp_X_dom"/>
</dbReference>
<reference evidence="14" key="1">
    <citation type="journal article" date="2016" name="Nature">
        <title>The genome of the seagrass Zostera marina reveals angiosperm adaptation to the sea.</title>
        <authorList>
            <person name="Olsen J.L."/>
            <person name="Rouze P."/>
            <person name="Verhelst B."/>
            <person name="Lin Y.-C."/>
            <person name="Bayer T."/>
            <person name="Collen J."/>
            <person name="Dattolo E."/>
            <person name="De Paoli E."/>
            <person name="Dittami S."/>
            <person name="Maumus F."/>
            <person name="Michel G."/>
            <person name="Kersting A."/>
            <person name="Lauritano C."/>
            <person name="Lohaus R."/>
            <person name="Toepel M."/>
            <person name="Tonon T."/>
            <person name="Vanneste K."/>
            <person name="Amirebrahimi M."/>
            <person name="Brakel J."/>
            <person name="Bostroem C."/>
            <person name="Chovatia M."/>
            <person name="Grimwood J."/>
            <person name="Jenkins J.W."/>
            <person name="Jueterbock A."/>
            <person name="Mraz A."/>
            <person name="Stam W.T."/>
            <person name="Tice H."/>
            <person name="Bornberg-Bauer E."/>
            <person name="Green P.J."/>
            <person name="Pearson G.A."/>
            <person name="Procaccini G."/>
            <person name="Duarte C.M."/>
            <person name="Schmutz J."/>
            <person name="Reusch T.B.H."/>
            <person name="Van de Peer Y."/>
        </authorList>
    </citation>
    <scope>NUCLEOTIDE SEQUENCE [LARGE SCALE GENOMIC DNA]</scope>
    <source>
        <strain evidence="14">cv. Finnish</strain>
    </source>
</reference>
<dbReference type="STRING" id="29655.A0A0K9PXG3"/>
<keyword evidence="6 9" id="KW-0442">Lipid degradation</keyword>
<dbReference type="OMA" id="DPLWDET"/>
<keyword evidence="5 9" id="KW-0378">Hydrolase</keyword>
<dbReference type="GO" id="GO:0006950">
    <property type="term" value="P:response to stress"/>
    <property type="evidence" value="ECO:0007669"/>
    <property type="project" value="UniProtKB-ARBA"/>
</dbReference>
<dbReference type="CDD" id="cd00275">
    <property type="entry name" value="C2_PLC_like"/>
    <property type="match status" value="1"/>
</dbReference>
<dbReference type="GO" id="GO:0051209">
    <property type="term" value="P:release of sequestered calcium ion into cytosol"/>
    <property type="evidence" value="ECO:0000318"/>
    <property type="project" value="GO_Central"/>
</dbReference>
<feature type="region of interest" description="Disordered" evidence="10">
    <location>
        <begin position="269"/>
        <end position="340"/>
    </location>
</feature>
<accession>A0A0K9PXG3</accession>
<dbReference type="OrthoDB" id="269822at2759"/>
<dbReference type="InterPro" id="IPR000008">
    <property type="entry name" value="C2_dom"/>
</dbReference>
<dbReference type="GO" id="GO:0016042">
    <property type="term" value="P:lipid catabolic process"/>
    <property type="evidence" value="ECO:0007669"/>
    <property type="project" value="UniProtKB-KW"/>
</dbReference>
<comment type="caution">
    <text evidence="13">The sequence shown here is derived from an EMBL/GenBank/DDBJ whole genome shotgun (WGS) entry which is preliminary data.</text>
</comment>
<dbReference type="SMART" id="SM00239">
    <property type="entry name" value="C2"/>
    <property type="match status" value="1"/>
</dbReference>
<evidence type="ECO:0000256" key="1">
    <source>
        <dbReference type="ARBA" id="ARBA00001195"/>
    </source>
</evidence>
<keyword evidence="8" id="KW-0807">Transducer</keyword>
<protein>
    <recommendedName>
        <fullName evidence="3 9">Phosphoinositide phospholipase C</fullName>
        <ecNumber evidence="3 9">3.1.4.11</ecNumber>
    </recommendedName>
</protein>
<evidence type="ECO:0000256" key="4">
    <source>
        <dbReference type="ARBA" id="ARBA00022475"/>
    </source>
</evidence>
<dbReference type="InterPro" id="IPR001711">
    <property type="entry name" value="PLipase_C_Pinositol-sp_Y"/>
</dbReference>
<dbReference type="SMART" id="SM00148">
    <property type="entry name" value="PLCXc"/>
    <property type="match status" value="1"/>
</dbReference>
<dbReference type="Proteomes" id="UP000036987">
    <property type="component" value="Unassembled WGS sequence"/>
</dbReference>
<dbReference type="GO" id="GO:0005886">
    <property type="term" value="C:plasma membrane"/>
    <property type="evidence" value="ECO:0000318"/>
    <property type="project" value="GO_Central"/>
</dbReference>
<evidence type="ECO:0000259" key="12">
    <source>
        <dbReference type="PROSITE" id="PS50008"/>
    </source>
</evidence>
<comment type="subcellular location">
    <subcellularLocation>
        <location evidence="2">Cell membrane</location>
        <topology evidence="2">Peripheral membrane protein</topology>
    </subcellularLocation>
</comment>
<feature type="compositionally biased region" description="Acidic residues" evidence="10">
    <location>
        <begin position="316"/>
        <end position="336"/>
    </location>
</feature>
<evidence type="ECO:0000313" key="14">
    <source>
        <dbReference type="Proteomes" id="UP000036987"/>
    </source>
</evidence>
<feature type="domain" description="PI-PLC Y-box" evidence="12">
    <location>
        <begin position="376"/>
        <end position="462"/>
    </location>
</feature>
<feature type="domain" description="C2" evidence="11">
    <location>
        <begin position="466"/>
        <end position="594"/>
    </location>
</feature>
<dbReference type="Gene3D" id="3.20.20.190">
    <property type="entry name" value="Phosphatidylinositol (PI) phosphodiesterase"/>
    <property type="match status" value="1"/>
</dbReference>
<dbReference type="EC" id="3.1.4.11" evidence="3 9"/>
<dbReference type="SUPFAM" id="SSF49562">
    <property type="entry name" value="C2 domain (Calcium/lipid-binding domain, CaLB)"/>
    <property type="match status" value="1"/>
</dbReference>
<dbReference type="PROSITE" id="PS50008">
    <property type="entry name" value="PIPLC_Y_DOMAIN"/>
    <property type="match status" value="1"/>
</dbReference>
<dbReference type="EMBL" id="LFYR01000550">
    <property type="protein sequence ID" value="KMZ73686.1"/>
    <property type="molecule type" value="Genomic_DNA"/>
</dbReference>
<dbReference type="Pfam" id="PF00387">
    <property type="entry name" value="PI-PLC-Y"/>
    <property type="match status" value="1"/>
</dbReference>
<name>A0A0K9PXG3_ZOSMR</name>
<organism evidence="13 14">
    <name type="scientific">Zostera marina</name>
    <name type="common">Eelgrass</name>
    <dbReference type="NCBI Taxonomy" id="29655"/>
    <lineage>
        <taxon>Eukaryota</taxon>
        <taxon>Viridiplantae</taxon>
        <taxon>Streptophyta</taxon>
        <taxon>Embryophyta</taxon>
        <taxon>Tracheophyta</taxon>
        <taxon>Spermatophyta</taxon>
        <taxon>Magnoliopsida</taxon>
        <taxon>Liliopsida</taxon>
        <taxon>Zosteraceae</taxon>
        <taxon>Zostera</taxon>
    </lineage>
</organism>
<dbReference type="SMART" id="SM00149">
    <property type="entry name" value="PLCYc"/>
    <property type="match status" value="1"/>
</dbReference>
<evidence type="ECO:0000256" key="8">
    <source>
        <dbReference type="ARBA" id="ARBA00023224"/>
    </source>
</evidence>
<dbReference type="GO" id="GO:0048015">
    <property type="term" value="P:phosphatidylinositol-mediated signaling"/>
    <property type="evidence" value="ECO:0000318"/>
    <property type="project" value="GO_Central"/>
</dbReference>
<evidence type="ECO:0000256" key="9">
    <source>
        <dbReference type="RuleBase" id="RU361133"/>
    </source>
</evidence>
<dbReference type="Pfam" id="PF00168">
    <property type="entry name" value="C2"/>
    <property type="match status" value="1"/>
</dbReference>
<dbReference type="SUPFAM" id="SSF51695">
    <property type="entry name" value="PLC-like phosphodiesterases"/>
    <property type="match status" value="1"/>
</dbReference>
<evidence type="ECO:0000256" key="10">
    <source>
        <dbReference type="SAM" id="MobiDB-lite"/>
    </source>
</evidence>
<dbReference type="InterPro" id="IPR035892">
    <property type="entry name" value="C2_domain_sf"/>
</dbReference>
<dbReference type="PRINTS" id="PR00390">
    <property type="entry name" value="PHPHLIPASEC"/>
</dbReference>
<dbReference type="InterPro" id="IPR001192">
    <property type="entry name" value="PI-PLC_fam"/>
</dbReference>